<dbReference type="GeneID" id="68102787"/>
<evidence type="ECO:0000313" key="4">
    <source>
        <dbReference type="EMBL" id="KAG2374959.1"/>
    </source>
</evidence>
<dbReference type="PROSITE" id="PS50088">
    <property type="entry name" value="ANK_REPEAT"/>
    <property type="match status" value="1"/>
</dbReference>
<dbReference type="AlphaFoldDB" id="A0AA88KG21"/>
<feature type="repeat" description="ANK" evidence="3">
    <location>
        <begin position="98"/>
        <end position="130"/>
    </location>
</feature>
<name>A0AA88KG21_NAELO</name>
<dbReference type="EMBL" id="PYSW02000041">
    <property type="protein sequence ID" value="KAG2374959.1"/>
    <property type="molecule type" value="Genomic_DNA"/>
</dbReference>
<dbReference type="InterPro" id="IPR002110">
    <property type="entry name" value="Ankyrin_rpt"/>
</dbReference>
<protein>
    <submittedName>
        <fullName evidence="4">Uncharacterized protein</fullName>
    </submittedName>
</protein>
<dbReference type="SUPFAM" id="SSF48403">
    <property type="entry name" value="Ankyrin repeat"/>
    <property type="match status" value="1"/>
</dbReference>
<comment type="caution">
    <text evidence="4">The sequence shown here is derived from an EMBL/GenBank/DDBJ whole genome shotgun (WGS) entry which is preliminary data.</text>
</comment>
<sequence>MQSEDIETLTLRGDEKALRSLIEKRIYPPSSFPLNTAAGHGLLNIVKLFVEEAKCNINQKDLDNMTPLAMACWRNRHLVVQYLCSFQNIELNIKFTRAENTCLHIAAMYGYHDIVQCLLKYGAEKTLVNYYWRTAEDEALKRGYTDLASFISRFELGMAIKLKLKRQILEQDTYSEYHLSDISLIAVS</sequence>
<dbReference type="PANTHER" id="PTHR24198:SF165">
    <property type="entry name" value="ANKYRIN REPEAT-CONTAINING PROTEIN-RELATED"/>
    <property type="match status" value="1"/>
</dbReference>
<keyword evidence="1" id="KW-0677">Repeat</keyword>
<keyword evidence="5" id="KW-1185">Reference proteome</keyword>
<dbReference type="PROSITE" id="PS50297">
    <property type="entry name" value="ANK_REP_REGION"/>
    <property type="match status" value="1"/>
</dbReference>
<evidence type="ECO:0000313" key="5">
    <source>
        <dbReference type="Proteomes" id="UP000816034"/>
    </source>
</evidence>
<dbReference type="SMART" id="SM00248">
    <property type="entry name" value="ANK"/>
    <property type="match status" value="3"/>
</dbReference>
<evidence type="ECO:0000256" key="1">
    <source>
        <dbReference type="ARBA" id="ARBA00022737"/>
    </source>
</evidence>
<dbReference type="Pfam" id="PF00023">
    <property type="entry name" value="Ank"/>
    <property type="match status" value="1"/>
</dbReference>
<reference evidence="4 5" key="1">
    <citation type="journal article" date="2018" name="BMC Genomics">
        <title>The genome of Naegleria lovaniensis, the basis for a comparative approach to unravel pathogenicity factors of the human pathogenic amoeba N. fowleri.</title>
        <authorList>
            <person name="Liechti N."/>
            <person name="Schurch N."/>
            <person name="Bruggmann R."/>
            <person name="Wittwer M."/>
        </authorList>
    </citation>
    <scope>NUCLEOTIDE SEQUENCE [LARGE SCALE GENOMIC DNA]</scope>
    <source>
        <strain evidence="4 5">ATCC 30569</strain>
    </source>
</reference>
<dbReference type="Proteomes" id="UP000816034">
    <property type="component" value="Unassembled WGS sequence"/>
</dbReference>
<organism evidence="4 5">
    <name type="scientific">Naegleria lovaniensis</name>
    <name type="common">Amoeba</name>
    <dbReference type="NCBI Taxonomy" id="51637"/>
    <lineage>
        <taxon>Eukaryota</taxon>
        <taxon>Discoba</taxon>
        <taxon>Heterolobosea</taxon>
        <taxon>Tetramitia</taxon>
        <taxon>Eutetramitia</taxon>
        <taxon>Vahlkampfiidae</taxon>
        <taxon>Naegleria</taxon>
    </lineage>
</organism>
<accession>A0AA88KG21</accession>
<gene>
    <name evidence="4" type="ORF">C9374_010333</name>
</gene>
<dbReference type="RefSeq" id="XP_044544133.1">
    <property type="nucleotide sequence ID" value="XM_044685866.1"/>
</dbReference>
<evidence type="ECO:0000256" key="2">
    <source>
        <dbReference type="ARBA" id="ARBA00023043"/>
    </source>
</evidence>
<dbReference type="InterPro" id="IPR036770">
    <property type="entry name" value="Ankyrin_rpt-contain_sf"/>
</dbReference>
<dbReference type="Pfam" id="PF12796">
    <property type="entry name" value="Ank_2"/>
    <property type="match status" value="1"/>
</dbReference>
<evidence type="ECO:0000256" key="3">
    <source>
        <dbReference type="PROSITE-ProRule" id="PRU00023"/>
    </source>
</evidence>
<dbReference type="Gene3D" id="1.25.40.20">
    <property type="entry name" value="Ankyrin repeat-containing domain"/>
    <property type="match status" value="1"/>
</dbReference>
<proteinExistence type="predicted"/>
<dbReference type="PANTHER" id="PTHR24198">
    <property type="entry name" value="ANKYRIN REPEAT AND PROTEIN KINASE DOMAIN-CONTAINING PROTEIN"/>
    <property type="match status" value="1"/>
</dbReference>
<keyword evidence="2 3" id="KW-0040">ANK repeat</keyword>